<evidence type="ECO:0000256" key="1">
    <source>
        <dbReference type="SAM" id="MobiDB-lite"/>
    </source>
</evidence>
<reference evidence="2 3" key="1">
    <citation type="submission" date="2016-11" db="EMBL/GenBank/DDBJ databases">
        <title>Draft Genome Assembly of Colletotrichum chlorophyti a pathogen of herbaceous plants.</title>
        <authorList>
            <person name="Gan P."/>
            <person name="Narusaka M."/>
            <person name="Tsushima A."/>
            <person name="Narusaka Y."/>
            <person name="Takano Y."/>
            <person name="Shirasu K."/>
        </authorList>
    </citation>
    <scope>NUCLEOTIDE SEQUENCE [LARGE SCALE GENOMIC DNA]</scope>
    <source>
        <strain evidence="2 3">NTL11</strain>
    </source>
</reference>
<gene>
    <name evidence="2" type="ORF">CCHL11_02209</name>
</gene>
<dbReference type="Proteomes" id="UP000186583">
    <property type="component" value="Unassembled WGS sequence"/>
</dbReference>
<feature type="region of interest" description="Disordered" evidence="1">
    <location>
        <begin position="56"/>
        <end position="84"/>
    </location>
</feature>
<evidence type="ECO:0000313" key="3">
    <source>
        <dbReference type="Proteomes" id="UP000186583"/>
    </source>
</evidence>
<keyword evidence="3" id="KW-1185">Reference proteome</keyword>
<dbReference type="OrthoDB" id="5300765at2759"/>
<dbReference type="STRING" id="708187.A0A1Q8S709"/>
<protein>
    <recommendedName>
        <fullName evidence="4">Sialidase</fullName>
    </recommendedName>
</protein>
<organism evidence="2 3">
    <name type="scientific">Colletotrichum chlorophyti</name>
    <dbReference type="NCBI Taxonomy" id="708187"/>
    <lineage>
        <taxon>Eukaryota</taxon>
        <taxon>Fungi</taxon>
        <taxon>Dikarya</taxon>
        <taxon>Ascomycota</taxon>
        <taxon>Pezizomycotina</taxon>
        <taxon>Sordariomycetes</taxon>
        <taxon>Hypocreomycetidae</taxon>
        <taxon>Glomerellales</taxon>
        <taxon>Glomerellaceae</taxon>
        <taxon>Colletotrichum</taxon>
    </lineage>
</organism>
<feature type="compositionally biased region" description="Polar residues" evidence="1">
    <location>
        <begin position="56"/>
        <end position="74"/>
    </location>
</feature>
<accession>A0A1Q8S709</accession>
<dbReference type="EMBL" id="MPGH01000011">
    <property type="protein sequence ID" value="OLN97166.1"/>
    <property type="molecule type" value="Genomic_DNA"/>
</dbReference>
<sequence length="568" mass="61201">MSTLAADISFDFIFPSCEPSTPPSFSFDHCLLGLPYHPNPGHNRSRSNGSVYSFVSTADSTPDSVSTRMTTPSRASPPIRQHGPLLLPKIRSQDQAIESPPKRVKTSPKPQVAAQRRAAAAFRPNHSRSFTNPETINWNMPSSFCSQPEEQTASSLLCSPVIFADDMPSRRASTCSLDGSALEKFGFPTYRQMPSYLPSTAAPQPTAEAYMFPSYIPRAPSPLSLSATPDPTPSTTLMTYLTGPNPAPSLVRTISFPLRDPNTKHFWWDVRQIRPWTSFNTTSILSLPGAAALLNCPVPSPLLPAPAQTARHPETEAALFGIYAAHYLPKLNAALAISSTRPMQLSAPSASASGTAASKQADLLFTASPAGEPATAAAIFGGKPSARVVGLVRSFDRFNTGMRVEGNIKRVEYLRGLAALHHAMREHGCRYGFILTEIELVVVRNGPEAVPNFGFLEVSSVQLAAEGGDDDDVLAGDAPLTACLALWGLCMMAGDDAPQRGGGVAHWKAEIGAPAEGTRRKALARDEWMPKPQLAEKREAKRARGWIMPEDPVGRKELGKRGVRYGAC</sequence>
<comment type="caution">
    <text evidence="2">The sequence shown here is derived from an EMBL/GenBank/DDBJ whole genome shotgun (WGS) entry which is preliminary data.</text>
</comment>
<proteinExistence type="predicted"/>
<evidence type="ECO:0000313" key="2">
    <source>
        <dbReference type="EMBL" id="OLN97166.1"/>
    </source>
</evidence>
<evidence type="ECO:0008006" key="4">
    <source>
        <dbReference type="Google" id="ProtNLM"/>
    </source>
</evidence>
<name>A0A1Q8S709_9PEZI</name>
<dbReference type="AlphaFoldDB" id="A0A1Q8S709"/>